<evidence type="ECO:0000313" key="2">
    <source>
        <dbReference type="Proteomes" id="UP000186039"/>
    </source>
</evidence>
<dbReference type="RefSeq" id="WP_075714125.1">
    <property type="nucleotide sequence ID" value="NZ_AP019655.1"/>
</dbReference>
<dbReference type="Proteomes" id="UP000186039">
    <property type="component" value="Unassembled WGS sequence"/>
</dbReference>
<sequence length="332" mass="38662">MFSINMLSKLKRSRVKYLIHLPGDYNKSSRYLRHWSARFLRSSVKFSVLVRDYDFYLKIKEELRFIDFVYAKSPLDVEGVISEFPSLKTIVYLNNFAMNIHTLRFNNYEHVFIGNKNTDLYSIPTNYYKAYDSIYVSGCFAMDKFKESNVYSSGVKFESIGVDIPVGNCDSNDVSLVISDGCLVDRSLYSTLMSLVANGVRNVTLICNNKIQDRLRENIIEFEHMFDLNIFLTNEINSLLSKKMVIVDYENVTLDHIYSGSPLYIFRDENYKGSPKDYRYFFSDLPFVNTVDGRANNISIEIEKFSRSHFDQWKAFLLNNFDPDNFAGCFGK</sequence>
<proteinExistence type="predicted"/>
<gene>
    <name evidence="1" type="ORF">BIY20_21455</name>
</gene>
<accession>A0ABX3FRR5</accession>
<keyword evidence="2" id="KW-1185">Reference proteome</keyword>
<organism evidence="1 2">
    <name type="scientific">Vibrio panuliri</name>
    <dbReference type="NCBI Taxonomy" id="1381081"/>
    <lineage>
        <taxon>Bacteria</taxon>
        <taxon>Pseudomonadati</taxon>
        <taxon>Pseudomonadota</taxon>
        <taxon>Gammaproteobacteria</taxon>
        <taxon>Vibrionales</taxon>
        <taxon>Vibrionaceae</taxon>
        <taxon>Vibrio</taxon>
    </lineage>
</organism>
<dbReference type="EMBL" id="MJMH01000098">
    <property type="protein sequence ID" value="OLQ95133.1"/>
    <property type="molecule type" value="Genomic_DNA"/>
</dbReference>
<name>A0ABX3FRR5_9VIBR</name>
<protein>
    <submittedName>
        <fullName evidence="1">Uncharacterized protein</fullName>
    </submittedName>
</protein>
<comment type="caution">
    <text evidence="1">The sequence shown here is derived from an EMBL/GenBank/DDBJ whole genome shotgun (WGS) entry which is preliminary data.</text>
</comment>
<evidence type="ECO:0000313" key="1">
    <source>
        <dbReference type="EMBL" id="OLQ95133.1"/>
    </source>
</evidence>
<reference evidence="1 2" key="1">
    <citation type="submission" date="2016-09" db="EMBL/GenBank/DDBJ databases">
        <title>Genomic Taxonomy of the Vibrionaceae.</title>
        <authorList>
            <person name="Gonzalez-Castillo A."/>
            <person name="Gomez-Gil B."/>
            <person name="Enciso-Ibarra K."/>
        </authorList>
    </citation>
    <scope>NUCLEOTIDE SEQUENCE [LARGE SCALE GENOMIC DNA]</scope>
    <source>
        <strain evidence="1 2">CAIM 1902</strain>
    </source>
</reference>